<comment type="similarity">
    <text evidence="7">Belongs to the zinc-containing alcohol dehydrogenase family. DOIA dehydrogenase subfamily.</text>
</comment>
<reference evidence="14 15" key="1">
    <citation type="journal article" date="2014" name="Int. J. Syst. Evol. Microbiol.">
        <title>Streptomyces hoynatensis sp. nov., isolated from deep marine sediment.</title>
        <authorList>
            <person name="Veyisoglu A."/>
            <person name="Sahin N."/>
        </authorList>
    </citation>
    <scope>NUCLEOTIDE SEQUENCE [LARGE SCALE GENOMIC DNA]</scope>
    <source>
        <strain evidence="14 15">KCTC 29097</strain>
    </source>
</reference>
<keyword evidence="15" id="KW-1185">Reference proteome</keyword>
<dbReference type="EMBL" id="RBAL01000009">
    <property type="protein sequence ID" value="RKN40731.1"/>
    <property type="molecule type" value="Genomic_DNA"/>
</dbReference>
<comment type="catalytic activity">
    <reaction evidence="11">
        <text>2-deoxy-scyllo-inosamine + NADP(+) = 3-amino-2,3-dideoxy-scyllo-inosose + NADPH + H(+)</text>
        <dbReference type="Rhea" id="RHEA:33879"/>
        <dbReference type="ChEBI" id="CHEBI:15378"/>
        <dbReference type="ChEBI" id="CHEBI:57783"/>
        <dbReference type="ChEBI" id="CHEBI:58349"/>
        <dbReference type="ChEBI" id="CHEBI:65002"/>
        <dbReference type="ChEBI" id="CHEBI:65003"/>
        <dbReference type="EC" id="1.1.1.329"/>
    </reaction>
</comment>
<dbReference type="Proteomes" id="UP000272474">
    <property type="component" value="Unassembled WGS sequence"/>
</dbReference>
<dbReference type="RefSeq" id="WP_120680468.1">
    <property type="nucleotide sequence ID" value="NZ_RBAL01000009.1"/>
</dbReference>
<dbReference type="PANTHER" id="PTHR43401:SF2">
    <property type="entry name" value="L-THREONINE 3-DEHYDROGENASE"/>
    <property type="match status" value="1"/>
</dbReference>
<evidence type="ECO:0000256" key="4">
    <source>
        <dbReference type="ARBA" id="ARBA00023002"/>
    </source>
</evidence>
<dbReference type="GO" id="GO:0016491">
    <property type="term" value="F:oxidoreductase activity"/>
    <property type="evidence" value="ECO:0007669"/>
    <property type="project" value="UniProtKB-KW"/>
</dbReference>
<evidence type="ECO:0000256" key="10">
    <source>
        <dbReference type="ARBA" id="ARBA00048685"/>
    </source>
</evidence>
<dbReference type="SUPFAM" id="SSF51735">
    <property type="entry name" value="NAD(P)-binding Rossmann-fold domains"/>
    <property type="match status" value="1"/>
</dbReference>
<dbReference type="AlphaFoldDB" id="A0A3A9YXE7"/>
<keyword evidence="3 12" id="KW-0862">Zinc</keyword>
<dbReference type="Gene3D" id="3.40.50.720">
    <property type="entry name" value="NAD(P)-binding Rossmann-like Domain"/>
    <property type="match status" value="1"/>
</dbReference>
<dbReference type="InterPro" id="IPR011032">
    <property type="entry name" value="GroES-like_sf"/>
</dbReference>
<evidence type="ECO:0000259" key="13">
    <source>
        <dbReference type="SMART" id="SM00829"/>
    </source>
</evidence>
<dbReference type="InterPro" id="IPR002328">
    <property type="entry name" value="ADH_Zn_CS"/>
</dbReference>
<feature type="domain" description="Enoyl reductase (ER)" evidence="13">
    <location>
        <begin position="10"/>
        <end position="342"/>
    </location>
</feature>
<name>A0A3A9YXE7_9ACTN</name>
<dbReference type="InterPro" id="IPR013154">
    <property type="entry name" value="ADH-like_N"/>
</dbReference>
<comment type="cofactor">
    <cofactor evidence="1 12">
        <name>Zn(2+)</name>
        <dbReference type="ChEBI" id="CHEBI:29105"/>
    </cofactor>
</comment>
<comment type="catalytic activity">
    <reaction evidence="10">
        <text>2-deoxy-scyllo-inosamine + NAD(+) = 3-amino-2,3-dideoxy-scyllo-inosose + NADH + H(+)</text>
        <dbReference type="Rhea" id="RHEA:33883"/>
        <dbReference type="ChEBI" id="CHEBI:15378"/>
        <dbReference type="ChEBI" id="CHEBI:57540"/>
        <dbReference type="ChEBI" id="CHEBI:57945"/>
        <dbReference type="ChEBI" id="CHEBI:65002"/>
        <dbReference type="ChEBI" id="CHEBI:65003"/>
        <dbReference type="EC" id="1.1.1.329"/>
    </reaction>
</comment>
<evidence type="ECO:0000313" key="15">
    <source>
        <dbReference type="Proteomes" id="UP000272474"/>
    </source>
</evidence>
<comment type="pathway">
    <text evidence="6">Metabolic intermediate biosynthesis; 2-deoxystreptamine biosynthesis; 2-deoxystreptamine from D-glucose 6-phosphate: step 3/4.</text>
</comment>
<dbReference type="PROSITE" id="PS00059">
    <property type="entry name" value="ADH_ZINC"/>
    <property type="match status" value="1"/>
</dbReference>
<keyword evidence="2 12" id="KW-0479">Metal-binding</keyword>
<evidence type="ECO:0000313" key="14">
    <source>
        <dbReference type="EMBL" id="RKN40731.1"/>
    </source>
</evidence>
<dbReference type="EC" id="1.1.1.329" evidence="8"/>
<evidence type="ECO:0000256" key="7">
    <source>
        <dbReference type="ARBA" id="ARBA00038004"/>
    </source>
</evidence>
<gene>
    <name evidence="14" type="ORF">D7294_16690</name>
</gene>
<evidence type="ECO:0000256" key="2">
    <source>
        <dbReference type="ARBA" id="ARBA00022723"/>
    </source>
</evidence>
<dbReference type="Pfam" id="PF08240">
    <property type="entry name" value="ADH_N"/>
    <property type="match status" value="1"/>
</dbReference>
<dbReference type="Pfam" id="PF00107">
    <property type="entry name" value="ADH_zinc_N"/>
    <property type="match status" value="1"/>
</dbReference>
<dbReference type="PANTHER" id="PTHR43401">
    <property type="entry name" value="L-THREONINE 3-DEHYDROGENASE"/>
    <property type="match status" value="1"/>
</dbReference>
<dbReference type="InterPro" id="IPR036291">
    <property type="entry name" value="NAD(P)-bd_dom_sf"/>
</dbReference>
<dbReference type="Gene3D" id="3.90.180.10">
    <property type="entry name" value="Medium-chain alcohol dehydrogenases, catalytic domain"/>
    <property type="match status" value="1"/>
</dbReference>
<dbReference type="OrthoDB" id="334894at2"/>
<organism evidence="14 15">
    <name type="scientific">Streptomyces hoynatensis</name>
    <dbReference type="NCBI Taxonomy" id="1141874"/>
    <lineage>
        <taxon>Bacteria</taxon>
        <taxon>Bacillati</taxon>
        <taxon>Actinomycetota</taxon>
        <taxon>Actinomycetes</taxon>
        <taxon>Kitasatosporales</taxon>
        <taxon>Streptomycetaceae</taxon>
        <taxon>Streptomyces</taxon>
    </lineage>
</organism>
<sequence>MRAVQYREIGAAPEVVTVPDPEPGPGQVLLRVTAAAACPADIALMSWPAESFPHPLPLTLGHEVTGTVAALGAGVDALAEGEAVALYAPQGCGRCGPCARGAENLCRRAAGLGRYPPGLGAPGGMAELLLVDDARFLLPLDGLDPVAAAPLTHAGLGAYHAVKRSLPRLVAGGTAVVIGARGEGGIAIRLLRALSPSRVIALETAPETLEAARAAGAHEALPADARAADLVRELTGQEGAAAVFDFAGTPHTVGTAGAVAAVGGEVAILGPGGGALAVGAGTTAFEVSVSAPHWGSRGELAEVLALARGGGLDVPVETYPLREAPLALERLHAGKPAGRPVFLPG</sequence>
<dbReference type="SUPFAM" id="SSF50129">
    <property type="entry name" value="GroES-like"/>
    <property type="match status" value="1"/>
</dbReference>
<dbReference type="InterPro" id="IPR020843">
    <property type="entry name" value="ER"/>
</dbReference>
<protein>
    <recommendedName>
        <fullName evidence="9">2-deoxy-scyllo-inosamine dehydrogenase</fullName>
        <ecNumber evidence="8">1.1.1.329</ecNumber>
    </recommendedName>
</protein>
<evidence type="ECO:0000256" key="12">
    <source>
        <dbReference type="RuleBase" id="RU361277"/>
    </source>
</evidence>
<proteinExistence type="inferred from homology"/>
<evidence type="ECO:0000256" key="9">
    <source>
        <dbReference type="ARBA" id="ARBA00039387"/>
    </source>
</evidence>
<evidence type="ECO:0000256" key="5">
    <source>
        <dbReference type="ARBA" id="ARBA00037678"/>
    </source>
</evidence>
<dbReference type="GO" id="GO:0008270">
    <property type="term" value="F:zinc ion binding"/>
    <property type="evidence" value="ECO:0007669"/>
    <property type="project" value="InterPro"/>
</dbReference>
<evidence type="ECO:0000256" key="11">
    <source>
        <dbReference type="ARBA" id="ARBA00049085"/>
    </source>
</evidence>
<dbReference type="InterPro" id="IPR013149">
    <property type="entry name" value="ADH-like_C"/>
</dbReference>
<dbReference type="SMART" id="SM00829">
    <property type="entry name" value="PKS_ER"/>
    <property type="match status" value="1"/>
</dbReference>
<dbReference type="InterPro" id="IPR050129">
    <property type="entry name" value="Zn_alcohol_dh"/>
</dbReference>
<evidence type="ECO:0000256" key="8">
    <source>
        <dbReference type="ARBA" id="ARBA00039102"/>
    </source>
</evidence>
<accession>A0A3A9YXE7</accession>
<evidence type="ECO:0000256" key="1">
    <source>
        <dbReference type="ARBA" id="ARBA00001947"/>
    </source>
</evidence>
<keyword evidence="4" id="KW-0560">Oxidoreductase</keyword>
<comment type="caution">
    <text evidence="14">The sequence shown here is derived from an EMBL/GenBank/DDBJ whole genome shotgun (WGS) entry which is preliminary data.</text>
</comment>
<evidence type="ECO:0000256" key="3">
    <source>
        <dbReference type="ARBA" id="ARBA00022833"/>
    </source>
</evidence>
<comment type="function">
    <text evidence="5">Catalyzes the oxidation of 2-deoxy-scyllo-inosamine (DOIA) with NAD(+) or NADP(+), forming 3-amino-2,3-dideoxy-scyllo-inosose (amino-DOI).</text>
</comment>
<evidence type="ECO:0000256" key="6">
    <source>
        <dbReference type="ARBA" id="ARBA00037908"/>
    </source>
</evidence>